<keyword evidence="4" id="KW-1185">Reference proteome</keyword>
<organism evidence="3 4">
    <name type="scientific">Thermocladium modestius</name>
    <dbReference type="NCBI Taxonomy" id="62609"/>
    <lineage>
        <taxon>Archaea</taxon>
        <taxon>Thermoproteota</taxon>
        <taxon>Thermoprotei</taxon>
        <taxon>Thermoproteales</taxon>
        <taxon>Thermoproteaceae</taxon>
        <taxon>Thermocladium</taxon>
    </lineage>
</organism>
<feature type="transmembrane region" description="Helical" evidence="1">
    <location>
        <begin position="104"/>
        <end position="126"/>
    </location>
</feature>
<evidence type="ECO:0000313" key="4">
    <source>
        <dbReference type="Proteomes" id="UP000610960"/>
    </source>
</evidence>
<feature type="transmembrane region" description="Helical" evidence="1">
    <location>
        <begin position="346"/>
        <end position="367"/>
    </location>
</feature>
<feature type="transmembrane region" description="Helical" evidence="1">
    <location>
        <begin position="80"/>
        <end position="98"/>
    </location>
</feature>
<dbReference type="InterPro" id="IPR020846">
    <property type="entry name" value="MFS_dom"/>
</dbReference>
<dbReference type="AlphaFoldDB" id="A0A830GWY0"/>
<dbReference type="Pfam" id="PF07690">
    <property type="entry name" value="MFS_1"/>
    <property type="match status" value="1"/>
</dbReference>
<keyword evidence="1" id="KW-1133">Transmembrane helix</keyword>
<protein>
    <submittedName>
        <fullName evidence="3">MFS transporter</fullName>
    </submittedName>
</protein>
<proteinExistence type="predicted"/>
<accession>A0A830GWY0</accession>
<evidence type="ECO:0000256" key="1">
    <source>
        <dbReference type="SAM" id="Phobius"/>
    </source>
</evidence>
<dbReference type="PANTHER" id="PTHR23518">
    <property type="entry name" value="C-METHYLTRANSFERASE"/>
    <property type="match status" value="1"/>
</dbReference>
<dbReference type="SUPFAM" id="SSF103473">
    <property type="entry name" value="MFS general substrate transporter"/>
    <property type="match status" value="1"/>
</dbReference>
<dbReference type="EMBL" id="BMNL01000001">
    <property type="protein sequence ID" value="GGP19956.1"/>
    <property type="molecule type" value="Genomic_DNA"/>
</dbReference>
<feature type="transmembrane region" description="Helical" evidence="1">
    <location>
        <begin position="166"/>
        <end position="185"/>
    </location>
</feature>
<dbReference type="CDD" id="cd17325">
    <property type="entry name" value="MFS_MdtG_SLC18_like"/>
    <property type="match status" value="1"/>
</dbReference>
<dbReference type="PANTHER" id="PTHR23518:SF2">
    <property type="entry name" value="MAJOR FACILITATOR SUPERFAMILY TRANSPORTER"/>
    <property type="match status" value="1"/>
</dbReference>
<evidence type="ECO:0000313" key="3">
    <source>
        <dbReference type="EMBL" id="GGP19956.1"/>
    </source>
</evidence>
<sequence length="405" mass="43308">MKGFRVASVYFSGNVGVMLLSWLLYGIGSAITNPYLSIYMKMLGASSVMIGAIYSLGMLAQLITIIPGSLLTDTIGRRQSIIIGTWGIAATTSLYVIAPNWQTLLAVYVINSAMAFYQPALMSTVLDSLPSNKRASGVLMVSVLPQLPVVVLPPIGGALIGRYGLLGIRMAYLASTAVSFVVGIIRQRYLKETLTAIKPSPPSPRELLRSYDLRTSTSRLPSEAKFLLVVMFLASIASAPASTLVPVYVIYRLNLSTVAWGTMVAAANAAYLVVGLIMTLYVDRIRRILLIVGAAVMAVANIFGLIPNGLIISLYLVVFQVGLQLLTTSIQSDVGDVVKAEGRGNAVGLLIIFQLIGQSIGSYLAGITYKLNALNLFIMPAIIMVMATAIIVMKRHGLAIPSKSI</sequence>
<feature type="domain" description="Major facilitator superfamily (MFS) profile" evidence="2">
    <location>
        <begin position="14"/>
        <end position="399"/>
    </location>
</feature>
<keyword evidence="1" id="KW-0472">Membrane</keyword>
<feature type="transmembrane region" description="Helical" evidence="1">
    <location>
        <begin position="373"/>
        <end position="393"/>
    </location>
</feature>
<keyword evidence="1" id="KW-0812">Transmembrane</keyword>
<dbReference type="OrthoDB" id="117970at2157"/>
<feature type="transmembrane region" description="Helical" evidence="1">
    <location>
        <begin position="7"/>
        <end position="28"/>
    </location>
</feature>
<dbReference type="InterPro" id="IPR011701">
    <property type="entry name" value="MFS"/>
</dbReference>
<reference evidence="3" key="2">
    <citation type="submission" date="2020-09" db="EMBL/GenBank/DDBJ databases">
        <authorList>
            <person name="Sun Q."/>
            <person name="Ohkuma M."/>
        </authorList>
    </citation>
    <scope>NUCLEOTIDE SEQUENCE</scope>
    <source>
        <strain evidence="3">JCM 10088</strain>
    </source>
</reference>
<feature type="transmembrane region" description="Helical" evidence="1">
    <location>
        <begin position="138"/>
        <end position="160"/>
    </location>
</feature>
<gene>
    <name evidence="3" type="ORF">GCM10007981_05730</name>
</gene>
<dbReference type="Gene3D" id="1.20.1250.20">
    <property type="entry name" value="MFS general substrate transporter like domains"/>
    <property type="match status" value="1"/>
</dbReference>
<dbReference type="Proteomes" id="UP000610960">
    <property type="component" value="Unassembled WGS sequence"/>
</dbReference>
<feature type="transmembrane region" description="Helical" evidence="1">
    <location>
        <begin position="288"/>
        <end position="306"/>
    </location>
</feature>
<dbReference type="PROSITE" id="PS50850">
    <property type="entry name" value="MFS"/>
    <property type="match status" value="1"/>
</dbReference>
<reference evidence="3" key="1">
    <citation type="journal article" date="2014" name="Int. J. Syst. Evol. Microbiol.">
        <title>Complete genome sequence of Corynebacterium casei LMG S-19264T (=DSM 44701T), isolated from a smear-ripened cheese.</title>
        <authorList>
            <consortium name="US DOE Joint Genome Institute (JGI-PGF)"/>
            <person name="Walter F."/>
            <person name="Albersmeier A."/>
            <person name="Kalinowski J."/>
            <person name="Ruckert C."/>
        </authorList>
    </citation>
    <scope>NUCLEOTIDE SEQUENCE</scope>
    <source>
        <strain evidence="3">JCM 10088</strain>
    </source>
</reference>
<feature type="transmembrane region" description="Helical" evidence="1">
    <location>
        <begin position="226"/>
        <end position="251"/>
    </location>
</feature>
<feature type="transmembrane region" description="Helical" evidence="1">
    <location>
        <begin position="257"/>
        <end position="281"/>
    </location>
</feature>
<evidence type="ECO:0000259" key="2">
    <source>
        <dbReference type="PROSITE" id="PS50850"/>
    </source>
</evidence>
<dbReference type="RefSeq" id="WP_188595923.1">
    <property type="nucleotide sequence ID" value="NZ_BMNL01000001.1"/>
</dbReference>
<dbReference type="GO" id="GO:0022857">
    <property type="term" value="F:transmembrane transporter activity"/>
    <property type="evidence" value="ECO:0007669"/>
    <property type="project" value="InterPro"/>
</dbReference>
<feature type="transmembrane region" description="Helical" evidence="1">
    <location>
        <begin position="48"/>
        <end position="68"/>
    </location>
</feature>
<comment type="caution">
    <text evidence="3">The sequence shown here is derived from an EMBL/GenBank/DDBJ whole genome shotgun (WGS) entry which is preliminary data.</text>
</comment>
<name>A0A830GWY0_9CREN</name>
<dbReference type="InterPro" id="IPR036259">
    <property type="entry name" value="MFS_trans_sf"/>
</dbReference>